<keyword evidence="3" id="KW-1185">Reference proteome</keyword>
<dbReference type="Proteomes" id="UP001237642">
    <property type="component" value="Unassembled WGS sequence"/>
</dbReference>
<name>A0AAD8MEA0_9APIA</name>
<reference evidence="2" key="1">
    <citation type="submission" date="2023-02" db="EMBL/GenBank/DDBJ databases">
        <title>Genome of toxic invasive species Heracleum sosnowskyi carries increased number of genes despite the absence of recent whole-genome duplications.</title>
        <authorList>
            <person name="Schelkunov M."/>
            <person name="Shtratnikova V."/>
            <person name="Makarenko M."/>
            <person name="Klepikova A."/>
            <person name="Omelchenko D."/>
            <person name="Novikova G."/>
            <person name="Obukhova E."/>
            <person name="Bogdanov V."/>
            <person name="Penin A."/>
            <person name="Logacheva M."/>
        </authorList>
    </citation>
    <scope>NUCLEOTIDE SEQUENCE</scope>
    <source>
        <strain evidence="2">Hsosn_3</strain>
        <tissue evidence="2">Leaf</tissue>
    </source>
</reference>
<dbReference type="PANTHER" id="PTHR31672:SF13">
    <property type="entry name" value="F-BOX PROTEIN CPR30-LIKE"/>
    <property type="match status" value="1"/>
</dbReference>
<dbReference type="PANTHER" id="PTHR31672">
    <property type="entry name" value="BNACNNG10540D PROTEIN"/>
    <property type="match status" value="1"/>
</dbReference>
<accession>A0AAD8MEA0</accession>
<proteinExistence type="predicted"/>
<reference evidence="2" key="2">
    <citation type="submission" date="2023-05" db="EMBL/GenBank/DDBJ databases">
        <authorList>
            <person name="Schelkunov M.I."/>
        </authorList>
    </citation>
    <scope>NUCLEOTIDE SEQUENCE</scope>
    <source>
        <strain evidence="2">Hsosn_3</strain>
        <tissue evidence="2">Leaf</tissue>
    </source>
</reference>
<protein>
    <recommendedName>
        <fullName evidence="1">F-box associated beta-propeller type 1 domain-containing protein</fullName>
    </recommendedName>
</protein>
<sequence>MMVGSINGVICLLSHLREVNGQFVALWNPSINMWKPIRLPGPEFLFDSNREGCVGYVSTVGLGFVPEEDDYRIVRIVLIHRVPKSWECWSRVEVYSVNSDSWTYVDNEDCIPFWPNLPNSSFILKGVPYFVGVD</sequence>
<dbReference type="Pfam" id="PF07734">
    <property type="entry name" value="FBA_1"/>
    <property type="match status" value="1"/>
</dbReference>
<dbReference type="InterPro" id="IPR006527">
    <property type="entry name" value="F-box-assoc_dom_typ1"/>
</dbReference>
<evidence type="ECO:0000313" key="3">
    <source>
        <dbReference type="Proteomes" id="UP001237642"/>
    </source>
</evidence>
<evidence type="ECO:0000259" key="1">
    <source>
        <dbReference type="Pfam" id="PF07734"/>
    </source>
</evidence>
<dbReference type="EMBL" id="JAUIZM010000007">
    <property type="protein sequence ID" value="KAK1372540.1"/>
    <property type="molecule type" value="Genomic_DNA"/>
</dbReference>
<dbReference type="AlphaFoldDB" id="A0AAD8MEA0"/>
<dbReference type="InterPro" id="IPR050796">
    <property type="entry name" value="SCF_F-box_component"/>
</dbReference>
<comment type="caution">
    <text evidence="2">The sequence shown here is derived from an EMBL/GenBank/DDBJ whole genome shotgun (WGS) entry which is preliminary data.</text>
</comment>
<evidence type="ECO:0000313" key="2">
    <source>
        <dbReference type="EMBL" id="KAK1372540.1"/>
    </source>
</evidence>
<feature type="domain" description="F-box associated beta-propeller type 1" evidence="1">
    <location>
        <begin position="21"/>
        <end position="132"/>
    </location>
</feature>
<organism evidence="2 3">
    <name type="scientific">Heracleum sosnowskyi</name>
    <dbReference type="NCBI Taxonomy" id="360622"/>
    <lineage>
        <taxon>Eukaryota</taxon>
        <taxon>Viridiplantae</taxon>
        <taxon>Streptophyta</taxon>
        <taxon>Embryophyta</taxon>
        <taxon>Tracheophyta</taxon>
        <taxon>Spermatophyta</taxon>
        <taxon>Magnoliopsida</taxon>
        <taxon>eudicotyledons</taxon>
        <taxon>Gunneridae</taxon>
        <taxon>Pentapetalae</taxon>
        <taxon>asterids</taxon>
        <taxon>campanulids</taxon>
        <taxon>Apiales</taxon>
        <taxon>Apiaceae</taxon>
        <taxon>Apioideae</taxon>
        <taxon>apioid superclade</taxon>
        <taxon>Tordylieae</taxon>
        <taxon>Tordyliinae</taxon>
        <taxon>Heracleum</taxon>
    </lineage>
</organism>
<dbReference type="NCBIfam" id="TIGR01640">
    <property type="entry name" value="F_box_assoc_1"/>
    <property type="match status" value="1"/>
</dbReference>
<dbReference type="InterPro" id="IPR017451">
    <property type="entry name" value="F-box-assoc_interact_dom"/>
</dbReference>
<gene>
    <name evidence="2" type="ORF">POM88_028733</name>
</gene>